<dbReference type="EC" id="3.4.11.9" evidence="4"/>
<evidence type="ECO:0000256" key="5">
    <source>
        <dbReference type="ARBA" id="ARBA00022723"/>
    </source>
</evidence>
<protein>
    <recommendedName>
        <fullName evidence="4">Xaa-Pro aminopeptidase</fullName>
        <ecNumber evidence="4">3.4.11.9</ecNumber>
    </recommendedName>
</protein>
<comment type="cofactor">
    <cofactor evidence="2">
        <name>Mn(2+)</name>
        <dbReference type="ChEBI" id="CHEBI:29035"/>
    </cofactor>
</comment>
<evidence type="ECO:0000256" key="6">
    <source>
        <dbReference type="ARBA" id="ARBA00022801"/>
    </source>
</evidence>
<dbReference type="Proteomes" id="UP000307602">
    <property type="component" value="Unassembled WGS sequence"/>
</dbReference>
<keyword evidence="9" id="KW-0031">Aminopeptidase</keyword>
<keyword evidence="7" id="KW-0464">Manganese</keyword>
<evidence type="ECO:0000256" key="2">
    <source>
        <dbReference type="ARBA" id="ARBA00001936"/>
    </source>
</evidence>
<dbReference type="PANTHER" id="PTHR43226:SF4">
    <property type="entry name" value="XAA-PRO AMINOPEPTIDASE 3"/>
    <property type="match status" value="1"/>
</dbReference>
<gene>
    <name evidence="9" type="ORF">EM932_13405</name>
</gene>
<dbReference type="InterPro" id="IPR052433">
    <property type="entry name" value="X-Pro_dipept-like"/>
</dbReference>
<proteinExistence type="inferred from homology"/>
<evidence type="ECO:0000313" key="9">
    <source>
        <dbReference type="EMBL" id="TGV01976.1"/>
    </source>
</evidence>
<dbReference type="RefSeq" id="WP_135877700.1">
    <property type="nucleotide sequence ID" value="NZ_SRSO01000018.1"/>
</dbReference>
<dbReference type="SUPFAM" id="SSF55920">
    <property type="entry name" value="Creatinase/aminopeptidase"/>
    <property type="match status" value="1"/>
</dbReference>
<dbReference type="InterPro" id="IPR007865">
    <property type="entry name" value="Aminopep_P_N"/>
</dbReference>
<name>A0A4S1DV59_9FLAO</name>
<comment type="caution">
    <text evidence="9">The sequence shown here is derived from an EMBL/GenBank/DDBJ whole genome shotgun (WGS) entry which is preliminary data.</text>
</comment>
<evidence type="ECO:0000256" key="7">
    <source>
        <dbReference type="ARBA" id="ARBA00023211"/>
    </source>
</evidence>
<dbReference type="SMART" id="SM01011">
    <property type="entry name" value="AMP_N"/>
    <property type="match status" value="1"/>
</dbReference>
<evidence type="ECO:0000256" key="3">
    <source>
        <dbReference type="ARBA" id="ARBA00008766"/>
    </source>
</evidence>
<keyword evidence="10" id="KW-1185">Reference proteome</keyword>
<comment type="catalytic activity">
    <reaction evidence="1">
        <text>Release of any N-terminal amino acid, including proline, that is linked to proline, even from a dipeptide or tripeptide.</text>
        <dbReference type="EC" id="3.4.11.9"/>
    </reaction>
</comment>
<accession>A0A4S1DV59</accession>
<sequence length="430" mass="49940">MKYHPINNELFIKNRKNFTSNMKPKSLAVFNSNDIYPISADSIMPFEQHRDIFYLSGVDQEESILVLFPDCPKEKHREILFLKETNEHIAIWEGEKLTKEKAFQTSGIKTVYWLQDMEKIMFEIMTQCDTVYINTNEHYRANVETETREVRFTKWLKEKYPAHAVAKSNPILQRLRSIKDNIEIDLIQQACNITEKGFRRILKFVKPDVWEYEIEAEFMHEFLRNRSKKFAYTPIVASGNNANVLHYIENNQQCKAGELILMDVGAEYANYSSDMTRSVPVSGKFTPRQKDVYNAVNRVKNEATKMLTPGTIWAEYHVEVGKIMTSELLGLGLLDKADVQNENPEWPAYKKYLMHGTSHHMGLDTHDYGILTEPMQANMVFTVEPGIYIPDEGFGIRLEDDVVIQENGQPFNLMRNIPIEADEIEDIMNS</sequence>
<dbReference type="GO" id="GO:0070006">
    <property type="term" value="F:metalloaminopeptidase activity"/>
    <property type="evidence" value="ECO:0007669"/>
    <property type="project" value="InterPro"/>
</dbReference>
<reference evidence="9 10" key="1">
    <citation type="submission" date="2019-04" db="EMBL/GenBank/DDBJ databases">
        <authorList>
            <person name="Liu A."/>
        </authorList>
    </citation>
    <scope>NUCLEOTIDE SEQUENCE [LARGE SCALE GENOMIC DNA]</scope>
    <source>
        <strain evidence="9 10">RZ03</strain>
    </source>
</reference>
<dbReference type="CDD" id="cd01087">
    <property type="entry name" value="Prolidase"/>
    <property type="match status" value="1"/>
</dbReference>
<evidence type="ECO:0000256" key="4">
    <source>
        <dbReference type="ARBA" id="ARBA00012574"/>
    </source>
</evidence>
<evidence type="ECO:0000313" key="10">
    <source>
        <dbReference type="Proteomes" id="UP000307602"/>
    </source>
</evidence>
<feature type="domain" description="Aminopeptidase P N-terminal" evidence="8">
    <location>
        <begin position="6"/>
        <end position="142"/>
    </location>
</feature>
<dbReference type="InterPro" id="IPR029149">
    <property type="entry name" value="Creatin/AminoP/Spt16_N"/>
</dbReference>
<evidence type="ECO:0000256" key="1">
    <source>
        <dbReference type="ARBA" id="ARBA00001424"/>
    </source>
</evidence>
<dbReference type="EMBL" id="SRSO01000018">
    <property type="protein sequence ID" value="TGV01976.1"/>
    <property type="molecule type" value="Genomic_DNA"/>
</dbReference>
<dbReference type="Pfam" id="PF05195">
    <property type="entry name" value="AMP_N"/>
    <property type="match status" value="1"/>
</dbReference>
<dbReference type="AlphaFoldDB" id="A0A4S1DV59"/>
<dbReference type="SUPFAM" id="SSF53092">
    <property type="entry name" value="Creatinase/prolidase N-terminal domain"/>
    <property type="match status" value="1"/>
</dbReference>
<keyword evidence="9" id="KW-0645">Protease</keyword>
<dbReference type="GO" id="GO:0030145">
    <property type="term" value="F:manganese ion binding"/>
    <property type="evidence" value="ECO:0007669"/>
    <property type="project" value="InterPro"/>
</dbReference>
<dbReference type="Gene3D" id="3.40.350.10">
    <property type="entry name" value="Creatinase/prolidase N-terminal domain"/>
    <property type="match status" value="1"/>
</dbReference>
<dbReference type="OrthoDB" id="9806388at2"/>
<organism evidence="9 10">
    <name type="scientific">Flavivirga rizhaonensis</name>
    <dbReference type="NCBI Taxonomy" id="2559571"/>
    <lineage>
        <taxon>Bacteria</taxon>
        <taxon>Pseudomonadati</taxon>
        <taxon>Bacteroidota</taxon>
        <taxon>Flavobacteriia</taxon>
        <taxon>Flavobacteriales</taxon>
        <taxon>Flavobacteriaceae</taxon>
        <taxon>Flavivirga</taxon>
    </lineage>
</organism>
<dbReference type="Pfam" id="PF00557">
    <property type="entry name" value="Peptidase_M24"/>
    <property type="match status" value="1"/>
</dbReference>
<keyword evidence="6" id="KW-0378">Hydrolase</keyword>
<dbReference type="InterPro" id="IPR000994">
    <property type="entry name" value="Pept_M24"/>
</dbReference>
<dbReference type="InterPro" id="IPR036005">
    <property type="entry name" value="Creatinase/aminopeptidase-like"/>
</dbReference>
<dbReference type="Gene3D" id="3.90.230.10">
    <property type="entry name" value="Creatinase/methionine aminopeptidase superfamily"/>
    <property type="match status" value="1"/>
</dbReference>
<dbReference type="PANTHER" id="PTHR43226">
    <property type="entry name" value="XAA-PRO AMINOPEPTIDASE 3"/>
    <property type="match status" value="1"/>
</dbReference>
<dbReference type="GO" id="GO:0006508">
    <property type="term" value="P:proteolysis"/>
    <property type="evidence" value="ECO:0007669"/>
    <property type="project" value="TreeGrafter"/>
</dbReference>
<comment type="similarity">
    <text evidence="3">Belongs to the peptidase M24B family.</text>
</comment>
<evidence type="ECO:0000259" key="8">
    <source>
        <dbReference type="SMART" id="SM01011"/>
    </source>
</evidence>
<keyword evidence="5" id="KW-0479">Metal-binding</keyword>